<dbReference type="Gene3D" id="3.40.50.720">
    <property type="entry name" value="NAD(P)-binding Rossmann-like Domain"/>
    <property type="match status" value="1"/>
</dbReference>
<dbReference type="SUPFAM" id="SSF51735">
    <property type="entry name" value="NAD(P)-binding Rossmann-fold domains"/>
    <property type="match status" value="1"/>
</dbReference>
<accession>A0ABX6SRW3</accession>
<keyword evidence="3" id="KW-1185">Reference proteome</keyword>
<sequence length="251" mass="26556">MDLGIAGRRAVVTCGSSGLGLAVAKALAAEGADLVLFARDEQRLRDARDAVRAGRSVVVETVAGDMSDRADLITLREVAESGGVDILVVNTPRPPSPMRDLLDEDDDDRWHAARRDQLDAGLLVLRELAPIVGRNGWGRIVGITSASVKEPMPQHALSTIYRAGLQAALKHLSHELGPRGVTVNSVAPATVVTPTFSAFHDLQRRIDQTALKRAGTTDELAATVAFLASDPAGFITGQTIQLDGGRSTSLV</sequence>
<organism evidence="2 3">
    <name type="scientific">Aeromicrobium senzhongii</name>
    <dbReference type="NCBI Taxonomy" id="2663859"/>
    <lineage>
        <taxon>Bacteria</taxon>
        <taxon>Bacillati</taxon>
        <taxon>Actinomycetota</taxon>
        <taxon>Actinomycetes</taxon>
        <taxon>Propionibacteriales</taxon>
        <taxon>Nocardioidaceae</taxon>
        <taxon>Aeromicrobium</taxon>
    </lineage>
</organism>
<evidence type="ECO:0000256" key="1">
    <source>
        <dbReference type="ARBA" id="ARBA00006484"/>
    </source>
</evidence>
<reference evidence="2 3" key="1">
    <citation type="submission" date="2020-08" db="EMBL/GenBank/DDBJ databases">
        <title>Novel species in genus Aeromicrobium.</title>
        <authorList>
            <person name="Zhang G."/>
        </authorList>
    </citation>
    <scope>NUCLEOTIDE SEQUENCE [LARGE SCALE GENOMIC DNA]</scope>
    <source>
        <strain evidence="3">zg-629</strain>
    </source>
</reference>
<name>A0ABX6SRW3_9ACTN</name>
<dbReference type="PRINTS" id="PR00081">
    <property type="entry name" value="GDHRDH"/>
</dbReference>
<dbReference type="InterPro" id="IPR002347">
    <property type="entry name" value="SDR_fam"/>
</dbReference>
<dbReference type="RefSeq" id="WP_154596742.1">
    <property type="nucleotide sequence ID" value="NZ_CP060587.1"/>
</dbReference>
<evidence type="ECO:0000313" key="3">
    <source>
        <dbReference type="Proteomes" id="UP000515871"/>
    </source>
</evidence>
<protein>
    <submittedName>
        <fullName evidence="2">SDR family oxidoreductase</fullName>
    </submittedName>
</protein>
<proteinExistence type="inferred from homology"/>
<dbReference type="PANTHER" id="PTHR42879">
    <property type="entry name" value="3-OXOACYL-(ACYL-CARRIER-PROTEIN) REDUCTASE"/>
    <property type="match status" value="1"/>
</dbReference>
<evidence type="ECO:0000313" key="2">
    <source>
        <dbReference type="EMBL" id="QNL93761.1"/>
    </source>
</evidence>
<dbReference type="InterPro" id="IPR050259">
    <property type="entry name" value="SDR"/>
</dbReference>
<dbReference type="Proteomes" id="UP000515871">
    <property type="component" value="Chromosome"/>
</dbReference>
<comment type="similarity">
    <text evidence="1">Belongs to the short-chain dehydrogenases/reductases (SDR) family.</text>
</comment>
<gene>
    <name evidence="2" type="ORF">H9L21_11705</name>
</gene>
<dbReference type="EMBL" id="CP060587">
    <property type="protein sequence ID" value="QNL93761.1"/>
    <property type="molecule type" value="Genomic_DNA"/>
</dbReference>
<dbReference type="InterPro" id="IPR036291">
    <property type="entry name" value="NAD(P)-bd_dom_sf"/>
</dbReference>
<dbReference type="PANTHER" id="PTHR42879:SF6">
    <property type="entry name" value="NADPH-DEPENDENT REDUCTASE BACG"/>
    <property type="match status" value="1"/>
</dbReference>
<dbReference type="Pfam" id="PF13561">
    <property type="entry name" value="adh_short_C2"/>
    <property type="match status" value="1"/>
</dbReference>